<organism evidence="2 3">
    <name type="scientific">Jiella endophytica</name>
    <dbReference type="NCBI Taxonomy" id="2558362"/>
    <lineage>
        <taxon>Bacteria</taxon>
        <taxon>Pseudomonadati</taxon>
        <taxon>Pseudomonadota</taxon>
        <taxon>Alphaproteobacteria</taxon>
        <taxon>Hyphomicrobiales</taxon>
        <taxon>Aurantimonadaceae</taxon>
        <taxon>Jiella</taxon>
    </lineage>
</organism>
<name>A0A4Y8RB93_9HYPH</name>
<feature type="transmembrane region" description="Helical" evidence="1">
    <location>
        <begin position="71"/>
        <end position="91"/>
    </location>
</feature>
<dbReference type="InterPro" id="IPR013879">
    <property type="entry name" value="DUF1761"/>
</dbReference>
<evidence type="ECO:0000313" key="2">
    <source>
        <dbReference type="EMBL" id="TFF18383.1"/>
    </source>
</evidence>
<reference evidence="2 3" key="1">
    <citation type="submission" date="2019-03" db="EMBL/GenBank/DDBJ databases">
        <title>Jiella endophytica sp. nov., a novel endophytic bacterium isolated from root of Ficus microcarpa Linn. f.</title>
        <authorList>
            <person name="Tuo L."/>
        </authorList>
    </citation>
    <scope>NUCLEOTIDE SEQUENCE [LARGE SCALE GENOMIC DNA]</scope>
    <source>
        <strain evidence="2 3">CBS5Q-3</strain>
    </source>
</reference>
<proteinExistence type="predicted"/>
<dbReference type="AlphaFoldDB" id="A0A4Y8RB93"/>
<keyword evidence="1" id="KW-1133">Transmembrane helix</keyword>
<protein>
    <submittedName>
        <fullName evidence="2">DUF1761 domain-containing protein</fullName>
    </submittedName>
</protein>
<dbReference type="OrthoDB" id="344736at2"/>
<sequence length="155" mass="16528">MPGLKRWRGQARLRAAPPSGASSMGLAAAANPLPAFLAALLAFGFGFLWHRFFEKRWMTAPGYEGRPGLKIAPLVVVFIAYFVIAEMLAGLTAHIGGITLGNALVNALMVWAGFVLAAMVVDHSFEARPRRLTLVNGGHWLGAFLIMGVVIGTLG</sequence>
<feature type="transmembrane region" description="Helical" evidence="1">
    <location>
        <begin position="33"/>
        <end position="50"/>
    </location>
</feature>
<accession>A0A4Y8RB93</accession>
<evidence type="ECO:0000313" key="3">
    <source>
        <dbReference type="Proteomes" id="UP000298179"/>
    </source>
</evidence>
<comment type="caution">
    <text evidence="2">The sequence shown here is derived from an EMBL/GenBank/DDBJ whole genome shotgun (WGS) entry which is preliminary data.</text>
</comment>
<dbReference type="EMBL" id="SOZD01000009">
    <property type="protein sequence ID" value="TFF18383.1"/>
    <property type="molecule type" value="Genomic_DNA"/>
</dbReference>
<keyword evidence="1" id="KW-0812">Transmembrane</keyword>
<dbReference type="Pfam" id="PF08570">
    <property type="entry name" value="DUF1761"/>
    <property type="match status" value="1"/>
</dbReference>
<gene>
    <name evidence="2" type="ORF">E3C22_21675</name>
</gene>
<dbReference type="Proteomes" id="UP000298179">
    <property type="component" value="Unassembled WGS sequence"/>
</dbReference>
<feature type="transmembrane region" description="Helical" evidence="1">
    <location>
        <begin position="133"/>
        <end position="154"/>
    </location>
</feature>
<keyword evidence="1" id="KW-0472">Membrane</keyword>
<feature type="transmembrane region" description="Helical" evidence="1">
    <location>
        <begin position="103"/>
        <end position="121"/>
    </location>
</feature>
<evidence type="ECO:0000256" key="1">
    <source>
        <dbReference type="SAM" id="Phobius"/>
    </source>
</evidence>
<keyword evidence="3" id="KW-1185">Reference proteome</keyword>